<feature type="non-terminal residue" evidence="1">
    <location>
        <position position="1"/>
    </location>
</feature>
<organism evidence="1">
    <name type="scientific">marine sediment metagenome</name>
    <dbReference type="NCBI Taxonomy" id="412755"/>
    <lineage>
        <taxon>unclassified sequences</taxon>
        <taxon>metagenomes</taxon>
        <taxon>ecological metagenomes</taxon>
    </lineage>
</organism>
<accession>X1TFD0</accession>
<dbReference type="AlphaFoldDB" id="X1TFD0"/>
<sequence length="58" mass="6806">CAFILLSVLFAFAQVVIVLMEIDRNRTLTLRPYHDPGTRIKEREGRHLDMDKLEDGYE</sequence>
<reference evidence="1" key="1">
    <citation type="journal article" date="2014" name="Front. Microbiol.">
        <title>High frequency of phylogenetically diverse reductive dehalogenase-homologous genes in deep subseafloor sedimentary metagenomes.</title>
        <authorList>
            <person name="Kawai M."/>
            <person name="Futagami T."/>
            <person name="Toyoda A."/>
            <person name="Takaki Y."/>
            <person name="Nishi S."/>
            <person name="Hori S."/>
            <person name="Arai W."/>
            <person name="Tsubouchi T."/>
            <person name="Morono Y."/>
            <person name="Uchiyama I."/>
            <person name="Ito T."/>
            <person name="Fujiyama A."/>
            <person name="Inagaki F."/>
            <person name="Takami H."/>
        </authorList>
    </citation>
    <scope>NUCLEOTIDE SEQUENCE</scope>
    <source>
        <strain evidence="1">Expedition CK06-06</strain>
    </source>
</reference>
<gene>
    <name evidence="1" type="ORF">S12H4_19853</name>
</gene>
<comment type="caution">
    <text evidence="1">The sequence shown here is derived from an EMBL/GenBank/DDBJ whole genome shotgun (WGS) entry which is preliminary data.</text>
</comment>
<protein>
    <submittedName>
        <fullName evidence="1">Uncharacterized protein</fullName>
    </submittedName>
</protein>
<dbReference type="EMBL" id="BARW01009983">
    <property type="protein sequence ID" value="GAI86310.1"/>
    <property type="molecule type" value="Genomic_DNA"/>
</dbReference>
<evidence type="ECO:0000313" key="1">
    <source>
        <dbReference type="EMBL" id="GAI86310.1"/>
    </source>
</evidence>
<proteinExistence type="predicted"/>
<name>X1TFD0_9ZZZZ</name>